<dbReference type="SUPFAM" id="SSF103473">
    <property type="entry name" value="MFS general substrate transporter"/>
    <property type="match status" value="1"/>
</dbReference>
<comment type="subcellular location">
    <subcellularLocation>
        <location evidence="1">Membrane</location>
        <topology evidence="1">Multi-pass membrane protein</topology>
    </subcellularLocation>
</comment>
<dbReference type="VEuPathDB" id="VectorBase:HLOH_041618"/>
<comment type="caution">
    <text evidence="6">The sequence shown here is derived from an EMBL/GenBank/DDBJ whole genome shotgun (WGS) entry which is preliminary data.</text>
</comment>
<feature type="transmembrane region" description="Helical" evidence="5">
    <location>
        <begin position="75"/>
        <end position="94"/>
    </location>
</feature>
<keyword evidence="2 5" id="KW-0812">Transmembrane</keyword>
<dbReference type="AlphaFoldDB" id="A0A9J6HB11"/>
<dbReference type="Proteomes" id="UP000821853">
    <property type="component" value="Unassembled WGS sequence"/>
</dbReference>
<dbReference type="Pfam" id="PF00083">
    <property type="entry name" value="Sugar_tr"/>
    <property type="match status" value="1"/>
</dbReference>
<dbReference type="PROSITE" id="PS00216">
    <property type="entry name" value="SUGAR_TRANSPORT_1"/>
    <property type="match status" value="1"/>
</dbReference>
<evidence type="ECO:0000256" key="2">
    <source>
        <dbReference type="ARBA" id="ARBA00022692"/>
    </source>
</evidence>
<evidence type="ECO:0000256" key="5">
    <source>
        <dbReference type="SAM" id="Phobius"/>
    </source>
</evidence>
<feature type="transmembrane region" description="Helical" evidence="5">
    <location>
        <begin position="275"/>
        <end position="294"/>
    </location>
</feature>
<keyword evidence="4 5" id="KW-0472">Membrane</keyword>
<keyword evidence="3 5" id="KW-1133">Transmembrane helix</keyword>
<dbReference type="OMA" id="PREAYCA"/>
<proteinExistence type="predicted"/>
<dbReference type="Gene3D" id="1.20.1250.20">
    <property type="entry name" value="MFS general substrate transporter like domains"/>
    <property type="match status" value="1"/>
</dbReference>
<dbReference type="PANTHER" id="PTHR24064">
    <property type="entry name" value="SOLUTE CARRIER FAMILY 22 MEMBER"/>
    <property type="match status" value="1"/>
</dbReference>
<dbReference type="EMBL" id="JABSTR010001474">
    <property type="protein sequence ID" value="KAH9384040.1"/>
    <property type="molecule type" value="Genomic_DNA"/>
</dbReference>
<evidence type="ECO:0000313" key="6">
    <source>
        <dbReference type="EMBL" id="KAH9384040.1"/>
    </source>
</evidence>
<feature type="transmembrane region" description="Helical" evidence="5">
    <location>
        <begin position="161"/>
        <end position="179"/>
    </location>
</feature>
<evidence type="ECO:0000313" key="7">
    <source>
        <dbReference type="Proteomes" id="UP000821853"/>
    </source>
</evidence>
<reference evidence="6 7" key="1">
    <citation type="journal article" date="2020" name="Cell">
        <title>Large-Scale Comparative Analyses of Tick Genomes Elucidate Their Genetic Diversity and Vector Capacities.</title>
        <authorList>
            <consortium name="Tick Genome and Microbiome Consortium (TIGMIC)"/>
            <person name="Jia N."/>
            <person name="Wang J."/>
            <person name="Shi W."/>
            <person name="Du L."/>
            <person name="Sun Y."/>
            <person name="Zhan W."/>
            <person name="Jiang J.F."/>
            <person name="Wang Q."/>
            <person name="Zhang B."/>
            <person name="Ji P."/>
            <person name="Bell-Sakyi L."/>
            <person name="Cui X.M."/>
            <person name="Yuan T.T."/>
            <person name="Jiang B.G."/>
            <person name="Yang W.F."/>
            <person name="Lam T.T."/>
            <person name="Chang Q.C."/>
            <person name="Ding S.J."/>
            <person name="Wang X.J."/>
            <person name="Zhu J.G."/>
            <person name="Ruan X.D."/>
            <person name="Zhao L."/>
            <person name="Wei J.T."/>
            <person name="Ye R.Z."/>
            <person name="Que T.C."/>
            <person name="Du C.H."/>
            <person name="Zhou Y.H."/>
            <person name="Cheng J.X."/>
            <person name="Dai P.F."/>
            <person name="Guo W.B."/>
            <person name="Han X.H."/>
            <person name="Huang E.J."/>
            <person name="Li L.F."/>
            <person name="Wei W."/>
            <person name="Gao Y.C."/>
            <person name="Liu J.Z."/>
            <person name="Shao H.Z."/>
            <person name="Wang X."/>
            <person name="Wang C.C."/>
            <person name="Yang T.C."/>
            <person name="Huo Q.B."/>
            <person name="Li W."/>
            <person name="Chen H.Y."/>
            <person name="Chen S.E."/>
            <person name="Zhou L.G."/>
            <person name="Ni X.B."/>
            <person name="Tian J.H."/>
            <person name="Sheng Y."/>
            <person name="Liu T."/>
            <person name="Pan Y.S."/>
            <person name="Xia L.Y."/>
            <person name="Li J."/>
            <person name="Zhao F."/>
            <person name="Cao W.C."/>
        </authorList>
    </citation>
    <scope>NUCLEOTIDE SEQUENCE [LARGE SCALE GENOMIC DNA]</scope>
    <source>
        <strain evidence="6">HaeL-2018</strain>
    </source>
</reference>
<gene>
    <name evidence="6" type="ORF">HPB48_026023</name>
</gene>
<feature type="transmembrane region" description="Helical" evidence="5">
    <location>
        <begin position="243"/>
        <end position="263"/>
    </location>
</feature>
<name>A0A9J6HB11_HAELO</name>
<dbReference type="InterPro" id="IPR005828">
    <property type="entry name" value="MFS_sugar_transport-like"/>
</dbReference>
<dbReference type="InterPro" id="IPR036259">
    <property type="entry name" value="MFS_trans_sf"/>
</dbReference>
<evidence type="ECO:0000256" key="1">
    <source>
        <dbReference type="ARBA" id="ARBA00004141"/>
    </source>
</evidence>
<feature type="transmembrane region" description="Helical" evidence="5">
    <location>
        <begin position="301"/>
        <end position="321"/>
    </location>
</feature>
<dbReference type="GO" id="GO:0016020">
    <property type="term" value="C:membrane"/>
    <property type="evidence" value="ECO:0007669"/>
    <property type="project" value="UniProtKB-SubCell"/>
</dbReference>
<sequence>MKVERAPVLKRREEVPCDAWEFDSGYAGETVLMHWNLVCQRSWYQPAYRGAFVAGSIISVPCVGFASDFFGRKPLLRFALGGLLASGIVTSVAATLEFFIIWRVVTSAAATALEVVSFIVLFESTPPGPREAYCALAVSYPTMLAPVYVALAAQATRHWRYLHAALLLPALVLVLLLAATRESPHWLMTHGFTDRARDVAVWAAKLNKEDVDVVKGRMDRLEKIIHSPEFQAPAASFYLSRGVLSQLLVVCGCWWLVFVTYYHGSLDLFAPSTPAVKWIILSGNVPAMTFAYYVTKHHGRVRLLEGSLLATALLVGCEAAFRFLGQPLPPELAFLWRVLLLNVAYVLLCVHTVANFPTKVRIVAFCLAYLSGRLGSLCSELVRLFENQLREDLRALPLAMVALGLGIFALLLGTPSERDLCRPSDRASRTTQKQRRSAAYRCDIERGLASASVSTMPTS</sequence>
<feature type="transmembrane region" description="Helical" evidence="5">
    <location>
        <begin position="333"/>
        <end position="350"/>
    </location>
</feature>
<dbReference type="OrthoDB" id="6505277at2759"/>
<dbReference type="GO" id="GO:0022857">
    <property type="term" value="F:transmembrane transporter activity"/>
    <property type="evidence" value="ECO:0007669"/>
    <property type="project" value="InterPro"/>
</dbReference>
<protein>
    <submittedName>
        <fullName evidence="6">Uncharacterized protein</fullName>
    </submittedName>
</protein>
<evidence type="ECO:0000256" key="4">
    <source>
        <dbReference type="ARBA" id="ARBA00023136"/>
    </source>
</evidence>
<evidence type="ECO:0000256" key="3">
    <source>
        <dbReference type="ARBA" id="ARBA00022989"/>
    </source>
</evidence>
<organism evidence="6 7">
    <name type="scientific">Haemaphysalis longicornis</name>
    <name type="common">Bush tick</name>
    <dbReference type="NCBI Taxonomy" id="44386"/>
    <lineage>
        <taxon>Eukaryota</taxon>
        <taxon>Metazoa</taxon>
        <taxon>Ecdysozoa</taxon>
        <taxon>Arthropoda</taxon>
        <taxon>Chelicerata</taxon>
        <taxon>Arachnida</taxon>
        <taxon>Acari</taxon>
        <taxon>Parasitiformes</taxon>
        <taxon>Ixodida</taxon>
        <taxon>Ixodoidea</taxon>
        <taxon>Ixodidae</taxon>
        <taxon>Haemaphysalinae</taxon>
        <taxon>Haemaphysalis</taxon>
    </lineage>
</organism>
<dbReference type="InterPro" id="IPR005829">
    <property type="entry name" value="Sugar_transporter_CS"/>
</dbReference>
<keyword evidence="7" id="KW-1185">Reference proteome</keyword>
<feature type="transmembrane region" description="Helical" evidence="5">
    <location>
        <begin position="133"/>
        <end position="155"/>
    </location>
</feature>
<feature type="transmembrane region" description="Helical" evidence="5">
    <location>
        <begin position="100"/>
        <end position="121"/>
    </location>
</feature>
<feature type="transmembrane region" description="Helical" evidence="5">
    <location>
        <begin position="394"/>
        <end position="413"/>
    </location>
</feature>
<accession>A0A9J6HB11</accession>